<protein>
    <submittedName>
        <fullName evidence="1">Polyketide biosynthesis methyltransferase</fullName>
    </submittedName>
</protein>
<dbReference type="PIRSF" id="PIRSF017393">
    <property type="entry name" value="MTase_SAV2177"/>
    <property type="match status" value="1"/>
</dbReference>
<dbReference type="EMBL" id="WMBA01000044">
    <property type="protein sequence ID" value="MTD57164.1"/>
    <property type="molecule type" value="Genomic_DNA"/>
</dbReference>
<evidence type="ECO:0000313" key="1">
    <source>
        <dbReference type="EMBL" id="MTD57164.1"/>
    </source>
</evidence>
<dbReference type="Pfam" id="PF04672">
    <property type="entry name" value="Methyltransf_19"/>
    <property type="match status" value="1"/>
</dbReference>
<dbReference type="GO" id="GO:0032259">
    <property type="term" value="P:methylation"/>
    <property type="evidence" value="ECO:0007669"/>
    <property type="project" value="UniProtKB-KW"/>
</dbReference>
<accession>A0A6N7Z7I1</accession>
<sequence length="282" mass="31517">MSEDEARRLFQASTDKPHEGRIYDWYLGGNSNYAVDRDFADAQIRLLPDIPWAARQNRGYLARAVQYMINEGVRQFIDIGSGLPTQGNVHQLAERFAPGECHVIYADHDPVASAHAYLLLEQSGQLERNVPINGDFLRYEELWTAIRETGLIDLGRPVGLLLVALLHFVPDDAAADQAVRYFRELLPSGSCLAISHASTEHMSVDAKARLENVLKNYDAATSKARTRTRAQVRDFFGDWELADPPGLVWTPEWTMPGLEQESLVGEMDASRSQAIAGLARKP</sequence>
<dbReference type="OrthoDB" id="3630902at2"/>
<keyword evidence="1" id="KW-0808">Transferase</keyword>
<evidence type="ECO:0000313" key="2">
    <source>
        <dbReference type="Proteomes" id="UP000440096"/>
    </source>
</evidence>
<dbReference type="Gene3D" id="3.40.50.150">
    <property type="entry name" value="Vaccinia Virus protein VP39"/>
    <property type="match status" value="1"/>
</dbReference>
<reference evidence="1 2" key="1">
    <citation type="submission" date="2019-11" db="EMBL/GenBank/DDBJ databases">
        <title>Draft genome of Amycolatopsis RM579.</title>
        <authorList>
            <person name="Duangmal K."/>
            <person name="Mingma R."/>
        </authorList>
    </citation>
    <scope>NUCLEOTIDE SEQUENCE [LARGE SCALE GENOMIC DNA]</scope>
    <source>
        <strain evidence="1 2">RM579</strain>
    </source>
</reference>
<proteinExistence type="predicted"/>
<dbReference type="SUPFAM" id="SSF53335">
    <property type="entry name" value="S-adenosyl-L-methionine-dependent methyltransferases"/>
    <property type="match status" value="1"/>
</dbReference>
<comment type="caution">
    <text evidence="1">The sequence shown here is derived from an EMBL/GenBank/DDBJ whole genome shotgun (WGS) entry which is preliminary data.</text>
</comment>
<organism evidence="1 2">
    <name type="scientific">Amycolatopsis pithecellobii</name>
    <dbReference type="NCBI Taxonomy" id="664692"/>
    <lineage>
        <taxon>Bacteria</taxon>
        <taxon>Bacillati</taxon>
        <taxon>Actinomycetota</taxon>
        <taxon>Actinomycetes</taxon>
        <taxon>Pseudonocardiales</taxon>
        <taxon>Pseudonocardiaceae</taxon>
        <taxon>Amycolatopsis</taxon>
    </lineage>
</organism>
<dbReference type="InterPro" id="IPR006764">
    <property type="entry name" value="SAM_dep_MeTrfase_SAV2177_type"/>
</dbReference>
<name>A0A6N7Z7I1_9PSEU</name>
<dbReference type="Proteomes" id="UP000440096">
    <property type="component" value="Unassembled WGS sequence"/>
</dbReference>
<keyword evidence="1" id="KW-0489">Methyltransferase</keyword>
<dbReference type="InterPro" id="IPR029063">
    <property type="entry name" value="SAM-dependent_MTases_sf"/>
</dbReference>
<dbReference type="GO" id="GO:0008168">
    <property type="term" value="F:methyltransferase activity"/>
    <property type="evidence" value="ECO:0007669"/>
    <property type="project" value="UniProtKB-KW"/>
</dbReference>
<dbReference type="AlphaFoldDB" id="A0A6N7Z7I1"/>
<gene>
    <name evidence="1" type="ORF">GKO32_24755</name>
</gene>
<keyword evidence="2" id="KW-1185">Reference proteome</keyword>